<feature type="transmembrane region" description="Helical" evidence="7">
    <location>
        <begin position="420"/>
        <end position="438"/>
    </location>
</feature>
<keyword evidence="5 7" id="KW-0472">Membrane</keyword>
<gene>
    <name evidence="9" type="ORF">FHU39_000072</name>
</gene>
<comment type="caution">
    <text evidence="9">The sequence shown here is derived from an EMBL/GenBank/DDBJ whole genome shotgun (WGS) entry which is preliminary data.</text>
</comment>
<dbReference type="PANTHER" id="PTHR30509">
    <property type="entry name" value="P-HYDROXYBENZOIC ACID EFFLUX PUMP SUBUNIT-RELATED"/>
    <property type="match status" value="1"/>
</dbReference>
<evidence type="ECO:0000256" key="3">
    <source>
        <dbReference type="ARBA" id="ARBA00022692"/>
    </source>
</evidence>
<protein>
    <submittedName>
        <fullName evidence="9">Putative membrane protein YccC</fullName>
    </submittedName>
</protein>
<keyword evidence="4 7" id="KW-1133">Transmembrane helix</keyword>
<comment type="similarity">
    <text evidence="6">Belongs to the YccS/YhfK family.</text>
</comment>
<dbReference type="EMBL" id="JACHVQ010000001">
    <property type="protein sequence ID" value="MBB2890088.1"/>
    <property type="molecule type" value="Genomic_DNA"/>
</dbReference>
<feature type="transmembrane region" description="Helical" evidence="7">
    <location>
        <begin position="98"/>
        <end position="118"/>
    </location>
</feature>
<dbReference type="Pfam" id="PF13515">
    <property type="entry name" value="FUSC_2"/>
    <property type="match status" value="1"/>
</dbReference>
<feature type="transmembrane region" description="Helical" evidence="7">
    <location>
        <begin position="300"/>
        <end position="322"/>
    </location>
</feature>
<dbReference type="PANTHER" id="PTHR30509:SF9">
    <property type="entry name" value="MULTIDRUG RESISTANCE PROTEIN MDTO"/>
    <property type="match status" value="1"/>
</dbReference>
<dbReference type="Proteomes" id="UP000559182">
    <property type="component" value="Unassembled WGS sequence"/>
</dbReference>
<keyword evidence="2" id="KW-1003">Cell membrane</keyword>
<dbReference type="InterPro" id="IPR049453">
    <property type="entry name" value="Memb_transporter_dom"/>
</dbReference>
<dbReference type="GO" id="GO:0005886">
    <property type="term" value="C:plasma membrane"/>
    <property type="evidence" value="ECO:0007669"/>
    <property type="project" value="UniProtKB-SubCell"/>
</dbReference>
<evidence type="ECO:0000256" key="1">
    <source>
        <dbReference type="ARBA" id="ARBA00004651"/>
    </source>
</evidence>
<feature type="transmembrane region" description="Helical" evidence="7">
    <location>
        <begin position="342"/>
        <end position="359"/>
    </location>
</feature>
<evidence type="ECO:0000259" key="8">
    <source>
        <dbReference type="Pfam" id="PF13515"/>
    </source>
</evidence>
<feature type="transmembrane region" description="Helical" evidence="7">
    <location>
        <begin position="148"/>
        <end position="169"/>
    </location>
</feature>
<evidence type="ECO:0000313" key="9">
    <source>
        <dbReference type="EMBL" id="MBB2890088.1"/>
    </source>
</evidence>
<feature type="domain" description="Integral membrane bound transporter" evidence="8">
    <location>
        <begin position="306"/>
        <end position="433"/>
    </location>
</feature>
<dbReference type="RefSeq" id="WP_183317933.1">
    <property type="nucleotide sequence ID" value="NZ_JACHVQ010000001.1"/>
</dbReference>
<evidence type="ECO:0000256" key="5">
    <source>
        <dbReference type="ARBA" id="ARBA00023136"/>
    </source>
</evidence>
<reference evidence="9 10" key="1">
    <citation type="submission" date="2020-08" db="EMBL/GenBank/DDBJ databases">
        <title>Sequencing the genomes of 1000 actinobacteria strains.</title>
        <authorList>
            <person name="Klenk H.-P."/>
        </authorList>
    </citation>
    <scope>NUCLEOTIDE SEQUENCE [LARGE SCALE GENOMIC DNA]</scope>
    <source>
        <strain evidence="9 10">DSM 105369</strain>
    </source>
</reference>
<feature type="transmembrane region" description="Helical" evidence="7">
    <location>
        <begin position="125"/>
        <end position="142"/>
    </location>
</feature>
<organism evidence="9 10">
    <name type="scientific">Flexivirga oryzae</name>
    <dbReference type="NCBI Taxonomy" id="1794944"/>
    <lineage>
        <taxon>Bacteria</taxon>
        <taxon>Bacillati</taxon>
        <taxon>Actinomycetota</taxon>
        <taxon>Actinomycetes</taxon>
        <taxon>Micrococcales</taxon>
        <taxon>Dermacoccaceae</taxon>
        <taxon>Flexivirga</taxon>
    </lineage>
</organism>
<dbReference type="AlphaFoldDB" id="A0A839MXI2"/>
<proteinExistence type="inferred from homology"/>
<feature type="transmembrane region" description="Helical" evidence="7">
    <location>
        <begin position="28"/>
        <end position="61"/>
    </location>
</feature>
<sequence length="579" mass="62707">MRLQTEAINRQLLAFAEIKPAPGRWKFALHVLTIVIVAITLISVLLGPSMGLVGITGAFLGFIAQSRPLRSRIVILACLNVTYIVCVAIGALVGGQPVLLTIVLTLIALVTVLGYNSLVAEPPGAMFLIMGPAIASYLPTVGIPAGKVILVCAIGCVSASLTSILLQLVTRHGQPEQDAVDTAETAVHAYLDADRATIPRHQLARLRDQAFISVFGASMILEDAVGRQPRLHEWRRMNATLRRLHLAIIQQVVKVHLPGREVVVTGVEQRRYLGRPDASYLLRWGLSRASLPWLAARRMAAAVLLTCVVSYGCHIGHPYWAAMTTALVMSVTADRLALTRRALHRIIGTVVGIAVFFAIHATHPSGFVLLVVALVLIFFIQMLAVRNYALAVIFVTPMALLISSAGNPYKPVGEIAGERVLETLVGGVCSVLVIWAAGRRAPIALVRRQFRRSLRSLERLLLLIADGEQSSERGYAARRDLSFEQLQCGSILQIAQTDLPRDLADWNLLETSLNEASYVVLAACWTVDPQHSIDAEKMAGVLARMIAALPPVGTQMVDARVIAGGLQRMLDIGKQLNSA</sequence>
<evidence type="ECO:0000256" key="6">
    <source>
        <dbReference type="ARBA" id="ARBA00043993"/>
    </source>
</evidence>
<name>A0A839MXI2_9MICO</name>
<feature type="transmembrane region" description="Helical" evidence="7">
    <location>
        <begin position="390"/>
        <end position="408"/>
    </location>
</feature>
<evidence type="ECO:0000256" key="2">
    <source>
        <dbReference type="ARBA" id="ARBA00022475"/>
    </source>
</evidence>
<keyword evidence="3 7" id="KW-0812">Transmembrane</keyword>
<comment type="subcellular location">
    <subcellularLocation>
        <location evidence="1">Cell membrane</location>
        <topology evidence="1">Multi-pass membrane protein</topology>
    </subcellularLocation>
</comment>
<keyword evidence="10" id="KW-1185">Reference proteome</keyword>
<evidence type="ECO:0000313" key="10">
    <source>
        <dbReference type="Proteomes" id="UP000559182"/>
    </source>
</evidence>
<evidence type="ECO:0000256" key="7">
    <source>
        <dbReference type="SAM" id="Phobius"/>
    </source>
</evidence>
<feature type="transmembrane region" description="Helical" evidence="7">
    <location>
        <begin position="73"/>
        <end position="92"/>
    </location>
</feature>
<evidence type="ECO:0000256" key="4">
    <source>
        <dbReference type="ARBA" id="ARBA00022989"/>
    </source>
</evidence>
<feature type="transmembrane region" description="Helical" evidence="7">
    <location>
        <begin position="366"/>
        <end position="384"/>
    </location>
</feature>
<accession>A0A839MXI2</accession>